<keyword evidence="8" id="KW-1185">Reference proteome</keyword>
<dbReference type="InterPro" id="IPR037038">
    <property type="entry name" value="HepT-like_sf"/>
</dbReference>
<accession>A0A543GBB9</accession>
<dbReference type="AlphaFoldDB" id="A0A543GBB9"/>
<evidence type="ECO:0000313" key="8">
    <source>
        <dbReference type="Proteomes" id="UP000319818"/>
    </source>
</evidence>
<dbReference type="GO" id="GO:0004540">
    <property type="term" value="F:RNA nuclease activity"/>
    <property type="evidence" value="ECO:0007669"/>
    <property type="project" value="InterPro"/>
</dbReference>
<sequence>MKRDLILLREMINAAEQAQSLVEGRTASEVDGDRLRRDALMWNFTVLGEAATLVSDATKVRFPTIPWRNPARLRNRVVHGYWSVDVSVLHTTASEQLGEFVRQLRDAAAVLEVEDEQPPVSGSEASGTDE</sequence>
<keyword evidence="4" id="KW-0547">Nucleotide-binding</keyword>
<dbReference type="Gene3D" id="1.20.120.580">
    <property type="entry name" value="bsu32300-like"/>
    <property type="match status" value="1"/>
</dbReference>
<evidence type="ECO:0000256" key="6">
    <source>
        <dbReference type="ARBA" id="ARBA00024207"/>
    </source>
</evidence>
<evidence type="ECO:0000256" key="2">
    <source>
        <dbReference type="ARBA" id="ARBA00022649"/>
    </source>
</evidence>
<dbReference type="GO" id="GO:0110001">
    <property type="term" value="C:toxin-antitoxin complex"/>
    <property type="evidence" value="ECO:0007669"/>
    <property type="project" value="InterPro"/>
</dbReference>
<dbReference type="Pfam" id="PF01934">
    <property type="entry name" value="HepT-like"/>
    <property type="match status" value="1"/>
</dbReference>
<proteinExistence type="inferred from homology"/>
<dbReference type="PANTHER" id="PTHR34139:SF1">
    <property type="entry name" value="RNASE MJ1380-RELATED"/>
    <property type="match status" value="1"/>
</dbReference>
<dbReference type="InterPro" id="IPR051813">
    <property type="entry name" value="HepT_RNase_toxin"/>
</dbReference>
<dbReference type="InterPro" id="IPR008201">
    <property type="entry name" value="HepT-like"/>
</dbReference>
<name>A0A543GBB9_9PSEU</name>
<reference evidence="7 8" key="1">
    <citation type="submission" date="2019-06" db="EMBL/GenBank/DDBJ databases">
        <title>Sequencing the genomes of 1000 actinobacteria strains.</title>
        <authorList>
            <person name="Klenk H.-P."/>
        </authorList>
    </citation>
    <scope>NUCLEOTIDE SEQUENCE [LARGE SCALE GENOMIC DNA]</scope>
    <source>
        <strain evidence="7 8">DSM 45511</strain>
    </source>
</reference>
<keyword evidence="3" id="KW-0540">Nuclease</keyword>
<dbReference type="OrthoDB" id="159782at2"/>
<dbReference type="Proteomes" id="UP000319818">
    <property type="component" value="Unassembled WGS sequence"/>
</dbReference>
<evidence type="ECO:0000256" key="1">
    <source>
        <dbReference type="ARBA" id="ARBA00022553"/>
    </source>
</evidence>
<dbReference type="PANTHER" id="PTHR34139">
    <property type="entry name" value="UPF0331 PROTEIN MJ0127"/>
    <property type="match status" value="1"/>
</dbReference>
<keyword evidence="5" id="KW-0378">Hydrolase</keyword>
<keyword evidence="2" id="KW-1277">Toxin-antitoxin system</keyword>
<comment type="caution">
    <text evidence="7">The sequence shown here is derived from an EMBL/GenBank/DDBJ whole genome shotgun (WGS) entry which is preliminary data.</text>
</comment>
<dbReference type="EMBL" id="VFPH01000001">
    <property type="protein sequence ID" value="TQM43380.1"/>
    <property type="molecule type" value="Genomic_DNA"/>
</dbReference>
<comment type="similarity">
    <text evidence="6">Belongs to the HepT RNase toxin family.</text>
</comment>
<evidence type="ECO:0000256" key="5">
    <source>
        <dbReference type="ARBA" id="ARBA00022801"/>
    </source>
</evidence>
<protein>
    <submittedName>
        <fullName evidence="7">Uncharacterized protein with HEPN domain</fullName>
    </submittedName>
</protein>
<gene>
    <name evidence="7" type="ORF">FB388_0725</name>
</gene>
<dbReference type="GO" id="GO:0016787">
    <property type="term" value="F:hydrolase activity"/>
    <property type="evidence" value="ECO:0007669"/>
    <property type="project" value="UniProtKB-KW"/>
</dbReference>
<organism evidence="7 8">
    <name type="scientific">Pseudonocardia cypriaca</name>
    <dbReference type="NCBI Taxonomy" id="882449"/>
    <lineage>
        <taxon>Bacteria</taxon>
        <taxon>Bacillati</taxon>
        <taxon>Actinomycetota</taxon>
        <taxon>Actinomycetes</taxon>
        <taxon>Pseudonocardiales</taxon>
        <taxon>Pseudonocardiaceae</taxon>
        <taxon>Pseudonocardia</taxon>
    </lineage>
</organism>
<keyword evidence="1" id="KW-0597">Phosphoprotein</keyword>
<evidence type="ECO:0000256" key="4">
    <source>
        <dbReference type="ARBA" id="ARBA00022741"/>
    </source>
</evidence>
<evidence type="ECO:0000256" key="3">
    <source>
        <dbReference type="ARBA" id="ARBA00022722"/>
    </source>
</evidence>
<evidence type="ECO:0000313" key="7">
    <source>
        <dbReference type="EMBL" id="TQM43380.1"/>
    </source>
</evidence>
<dbReference type="RefSeq" id="WP_142096826.1">
    <property type="nucleotide sequence ID" value="NZ_VFPH01000001.1"/>
</dbReference>
<dbReference type="GO" id="GO:0000166">
    <property type="term" value="F:nucleotide binding"/>
    <property type="evidence" value="ECO:0007669"/>
    <property type="project" value="UniProtKB-KW"/>
</dbReference>